<dbReference type="Proteomes" id="UP000001052">
    <property type="component" value="Chromosome"/>
</dbReference>
<evidence type="ECO:0000313" key="4">
    <source>
        <dbReference type="Proteomes" id="UP000001052"/>
    </source>
</evidence>
<dbReference type="Gene3D" id="1.25.40.10">
    <property type="entry name" value="Tetratricopeptide repeat domain"/>
    <property type="match status" value="2"/>
</dbReference>
<dbReference type="SMART" id="SM00028">
    <property type="entry name" value="TPR"/>
    <property type="match status" value="3"/>
</dbReference>
<dbReference type="Pfam" id="PF13432">
    <property type="entry name" value="TPR_16"/>
    <property type="match status" value="1"/>
</dbReference>
<dbReference type="PROSITE" id="PS50005">
    <property type="entry name" value="TPR"/>
    <property type="match status" value="1"/>
</dbReference>
<evidence type="ECO:0000256" key="1">
    <source>
        <dbReference type="PROSITE-ProRule" id="PRU00339"/>
    </source>
</evidence>
<reference evidence="4" key="1">
    <citation type="submission" date="2009-09" db="EMBL/GenBank/DDBJ databases">
        <title>The complete chromosome of Desulfohalobium retbaense DSM 5692.</title>
        <authorList>
            <consortium name="US DOE Joint Genome Institute (JGI-PGF)"/>
            <person name="Lucas S."/>
            <person name="Copeland A."/>
            <person name="Lapidus A."/>
            <person name="Glavina del Rio T."/>
            <person name="Dalin E."/>
            <person name="Tice H."/>
            <person name="Bruce D."/>
            <person name="Goodwin L."/>
            <person name="Pitluck S."/>
            <person name="Kyrpides N."/>
            <person name="Mavromatis K."/>
            <person name="Ivanova N."/>
            <person name="Mikhailova N."/>
            <person name="Munk A.C."/>
            <person name="Brettin T."/>
            <person name="Detter J.C."/>
            <person name="Han C."/>
            <person name="Tapia R."/>
            <person name="Larimer F."/>
            <person name="Land M."/>
            <person name="Hauser L."/>
            <person name="Markowitz V."/>
            <person name="Cheng J.-F."/>
            <person name="Hugenholtz P."/>
            <person name="Woyke T."/>
            <person name="Wu D."/>
            <person name="Spring S."/>
            <person name="Klenk H.-P."/>
            <person name="Eisen J.A."/>
        </authorList>
    </citation>
    <scope>NUCLEOTIDE SEQUENCE [LARGE SCALE GENOMIC DNA]</scope>
    <source>
        <strain evidence="4">DSM 5692</strain>
    </source>
</reference>
<dbReference type="STRING" id="485915.Dret_1652"/>
<dbReference type="InterPro" id="IPR011990">
    <property type="entry name" value="TPR-like_helical_dom_sf"/>
</dbReference>
<proteinExistence type="predicted"/>
<dbReference type="eggNOG" id="COG0457">
    <property type="taxonomic scope" value="Bacteria"/>
</dbReference>
<keyword evidence="4" id="KW-1185">Reference proteome</keyword>
<name>C8X3D9_DESRD</name>
<keyword evidence="2" id="KW-0472">Membrane</keyword>
<organism evidence="3 4">
    <name type="scientific">Desulfohalobium retbaense (strain ATCC 49708 / DSM 5692 / JCM 16813 / HR100)</name>
    <dbReference type="NCBI Taxonomy" id="485915"/>
    <lineage>
        <taxon>Bacteria</taxon>
        <taxon>Pseudomonadati</taxon>
        <taxon>Thermodesulfobacteriota</taxon>
        <taxon>Desulfovibrionia</taxon>
        <taxon>Desulfovibrionales</taxon>
        <taxon>Desulfohalobiaceae</taxon>
        <taxon>Desulfohalobium</taxon>
    </lineage>
</organism>
<dbReference type="AlphaFoldDB" id="C8X3D9"/>
<dbReference type="EMBL" id="CP001734">
    <property type="protein sequence ID" value="ACV68936.1"/>
    <property type="molecule type" value="Genomic_DNA"/>
</dbReference>
<dbReference type="SUPFAM" id="SSF48452">
    <property type="entry name" value="TPR-like"/>
    <property type="match status" value="2"/>
</dbReference>
<dbReference type="InterPro" id="IPR019734">
    <property type="entry name" value="TPR_rpt"/>
</dbReference>
<evidence type="ECO:0000256" key="2">
    <source>
        <dbReference type="SAM" id="Phobius"/>
    </source>
</evidence>
<reference evidence="3 4" key="2">
    <citation type="journal article" date="2010" name="Stand. Genomic Sci.">
        <title>Complete genome sequence of Desulfohalobium retbaense type strain (HR(100)).</title>
        <authorList>
            <person name="Spring S."/>
            <person name="Nolan M."/>
            <person name="Lapidus A."/>
            <person name="Glavina Del Rio T."/>
            <person name="Copeland A."/>
            <person name="Tice H."/>
            <person name="Cheng J.F."/>
            <person name="Lucas S."/>
            <person name="Land M."/>
            <person name="Chen F."/>
            <person name="Bruce D."/>
            <person name="Goodwin L."/>
            <person name="Pitluck S."/>
            <person name="Ivanova N."/>
            <person name="Mavromatis K."/>
            <person name="Mikhailova N."/>
            <person name="Pati A."/>
            <person name="Chen A."/>
            <person name="Palaniappan K."/>
            <person name="Hauser L."/>
            <person name="Chang Y.J."/>
            <person name="Jeffries C.D."/>
            <person name="Munk C."/>
            <person name="Kiss H."/>
            <person name="Chain P."/>
            <person name="Han C."/>
            <person name="Brettin T."/>
            <person name="Detter J.C."/>
            <person name="Schuler E."/>
            <person name="Goker M."/>
            <person name="Rohde M."/>
            <person name="Bristow J."/>
            <person name="Eisen J.A."/>
            <person name="Markowitz V."/>
            <person name="Hugenholtz P."/>
            <person name="Kyrpides N.C."/>
            <person name="Klenk H.P."/>
        </authorList>
    </citation>
    <scope>NUCLEOTIDE SEQUENCE [LARGE SCALE GENOMIC DNA]</scope>
    <source>
        <strain evidence="3 4">DSM 5692</strain>
    </source>
</reference>
<feature type="transmembrane region" description="Helical" evidence="2">
    <location>
        <begin position="26"/>
        <end position="44"/>
    </location>
</feature>
<protein>
    <submittedName>
        <fullName evidence="3">Tetratricopeptide TPR_4</fullName>
    </submittedName>
</protein>
<accession>C8X3D9</accession>
<feature type="repeat" description="TPR" evidence="1">
    <location>
        <begin position="122"/>
        <end position="155"/>
    </location>
</feature>
<keyword evidence="2" id="KW-0812">Transmembrane</keyword>
<sequence>MTRDTLAFLASSGQQGTAPRIARDCFARWGLVIVLVVAVLGYTGTVQSATQQEELLYRADQAYQNQAYHNVLDLLAPLLQPDASPGHAAVFLLAGHSQMALARYDEAVRLLQRGCERFPEHVQLRSSLGQAALQAGDNAKALTALTRASTLNPDAQRVPRLLYQAAVAAWRLERPARCSELLQGALKRQPGPAPEHWLELLVHANLETGNRVKAREGSDALLERAPDKARYWRLAAHVAWAGDNRLRAAVCLETAARLSPPTPDQRRSLADLYASLDAPLRAAALLQDIPTPSRTTADTLRLSRLYERALRQEKAIATLDQAPATPQTRLRRGEILYRGGRFAQAQTTLASICDSRHSRACLLAGYAAWHRTQWDQARGFLSRIGPNATCADQAASALAVLDSLEETSRPEQPGRATD</sequence>
<dbReference type="KEGG" id="drt:Dret_1652"/>
<dbReference type="HOGENOM" id="CLU_060079_0_0_7"/>
<evidence type="ECO:0000313" key="3">
    <source>
        <dbReference type="EMBL" id="ACV68936.1"/>
    </source>
</evidence>
<keyword evidence="2" id="KW-1133">Transmembrane helix</keyword>
<keyword evidence="1" id="KW-0802">TPR repeat</keyword>
<gene>
    <name evidence="3" type="ordered locus">Dret_1652</name>
</gene>